<dbReference type="EMBL" id="HBDX01008569">
    <property type="protein sequence ID" value="CAD8226596.1"/>
    <property type="molecule type" value="Transcribed_RNA"/>
</dbReference>
<organism evidence="1">
    <name type="scientific">Ostreococcus sp. 'lucimarinus'</name>
    <dbReference type="NCBI Taxonomy" id="242159"/>
    <lineage>
        <taxon>Eukaryota</taxon>
        <taxon>Viridiplantae</taxon>
        <taxon>Chlorophyta</taxon>
        <taxon>Mamiellophyceae</taxon>
        <taxon>Mamiellales</taxon>
        <taxon>Bathycoccaceae</taxon>
        <taxon>Ostreococcus</taxon>
    </lineage>
</organism>
<protein>
    <recommendedName>
        <fullName evidence="2">Phytanoyl-CoA dioxygenase</fullName>
    </recommendedName>
</protein>
<evidence type="ECO:0000313" key="1">
    <source>
        <dbReference type="EMBL" id="CAD8226596.1"/>
    </source>
</evidence>
<dbReference type="Pfam" id="PF05721">
    <property type="entry name" value="PhyH"/>
    <property type="match status" value="1"/>
</dbReference>
<dbReference type="PANTHER" id="PTHR31630:SF6">
    <property type="entry name" value="PHYTANOYL-COA DIOXYGENASE-RELATED"/>
    <property type="match status" value="1"/>
</dbReference>
<dbReference type="PANTHER" id="PTHR31630">
    <property type="entry name" value="PHYTANOYL-COA DIOXYGENASE-RELATED-RELATED"/>
    <property type="match status" value="1"/>
</dbReference>
<dbReference type="Gene3D" id="2.60.120.620">
    <property type="entry name" value="q2cbj1_9rhob like domain"/>
    <property type="match status" value="1"/>
</dbReference>
<accession>A0A7R9T6A8</accession>
<name>A0A7R9T6A8_9CHLO</name>
<dbReference type="InterPro" id="IPR008775">
    <property type="entry name" value="Phytyl_CoA_dOase-like"/>
</dbReference>
<dbReference type="SUPFAM" id="SSF51197">
    <property type="entry name" value="Clavaminate synthase-like"/>
    <property type="match status" value="1"/>
</dbReference>
<sequence length="423" mass="48412">MELVSDYEAYEQQIRLIKQLKSEGATKAKLRSAAATLAELKRRGKSRTNVKSHETIPPGQSSEDFLKIYREHFHIIPTDEDGFTVSFVLSSGDLKQDTKEEARARVFFDQFGFVVFRDVIDSSSCENSQQEIWKFLEKKHAGFQRSLPETYHNLSSQTYGLASEPAIFSTQIVRNRSNAKVLEAFRLLLEDEDILVSHDRWCVYRPTRNILFKGGHRDMKQWKTKENLHLDLNPWTYFSDAMPLDDLTYETLRDFSKEINGVTRETGPHVQGVLALNDNTLNDGGTVLIAGFHKCFHKWVGSLGPMATHIHPGSVDSGHLVWRGRGSGSYIFAPNDPLHNFKQRVTMRSGSFLIWDQRVAHGSAQNNSNNFRIAQFIKAFRRQPVGKTRLCKRAKRLNAEIERNQCFIDYRIDGSTRRALGLS</sequence>
<gene>
    <name evidence="1" type="ORF">OLUC0939_LOCUS7337</name>
</gene>
<reference evidence="1" key="1">
    <citation type="submission" date="2021-01" db="EMBL/GenBank/DDBJ databases">
        <authorList>
            <person name="Corre E."/>
            <person name="Pelletier E."/>
            <person name="Niang G."/>
            <person name="Scheremetjew M."/>
            <person name="Finn R."/>
            <person name="Kale V."/>
            <person name="Holt S."/>
            <person name="Cochrane G."/>
            <person name="Meng A."/>
            <person name="Brown T."/>
            <person name="Cohen L."/>
        </authorList>
    </citation>
    <scope>NUCLEOTIDE SEQUENCE</scope>
    <source>
        <strain evidence="1">Clade-A-BCC118000</strain>
    </source>
</reference>
<dbReference type="AlphaFoldDB" id="A0A7R9T6A8"/>
<proteinExistence type="predicted"/>
<evidence type="ECO:0008006" key="2">
    <source>
        <dbReference type="Google" id="ProtNLM"/>
    </source>
</evidence>